<protein>
    <submittedName>
        <fullName evidence="1">GlcNAc-PI de-N-acetylase</fullName>
    </submittedName>
    <submittedName>
        <fullName evidence="2">PIG-L family deacetylase</fullName>
        <ecNumber evidence="2">3.5.1.-</ecNumber>
    </submittedName>
</protein>
<name>A0A023X6I8_RUBRA</name>
<dbReference type="GO" id="GO:0016787">
    <property type="term" value="F:hydrolase activity"/>
    <property type="evidence" value="ECO:0007669"/>
    <property type="project" value="UniProtKB-KW"/>
</dbReference>
<sequence length="282" mass="30625">MSGTGMGRTALFVSPHLDDVAFSCGGTLARLSQEGWRCVLLTVFTRSVPGPRGFALACQTDKGLPPEVDYMDLRRAEDREFARRIGPGVAALHLDHPEAPHRNYGSAPELFAGVRPDDGVWRDLSRDLGAVLKRKRPDLLLAPQGLGGHVDHEQTLRALFAVLEEREVGGDVLPDLLFYRDAPYAIRSPKAVPSALLPGGTAEVPVTLAPEDLEAKLRATESYTTQLGFQFGGAGEMRKTLRCFARSEAGRLGTSGLTEALLAAPPERVRSLFEPAEEMRRA</sequence>
<dbReference type="InterPro" id="IPR024078">
    <property type="entry name" value="LmbE-like_dom_sf"/>
</dbReference>
<reference evidence="2" key="2">
    <citation type="submission" date="2023-11" db="EMBL/GenBank/DDBJ databases">
        <title>MicrobeMod: A computational toolkit for identifying prokaryotic methylation and restriction-modification with nanopore sequencing.</title>
        <authorList>
            <person name="Crits-Christoph A."/>
            <person name="Kang S.C."/>
            <person name="Lee H."/>
            <person name="Ostrov N."/>
        </authorList>
    </citation>
    <scope>NUCLEOTIDE SEQUENCE</scope>
    <source>
        <strain evidence="2">ATCC 51242</strain>
    </source>
</reference>
<dbReference type="SUPFAM" id="SSF102588">
    <property type="entry name" value="LmbE-like"/>
    <property type="match status" value="1"/>
</dbReference>
<evidence type="ECO:0000313" key="3">
    <source>
        <dbReference type="Proteomes" id="UP000025229"/>
    </source>
</evidence>
<dbReference type="AlphaFoldDB" id="A0A023X6I8"/>
<keyword evidence="2" id="KW-0378">Hydrolase</keyword>
<dbReference type="HOGENOM" id="CLU_082131_0_0_11"/>
<gene>
    <name evidence="1" type="ORF">RradSPS_2396</name>
    <name evidence="2" type="ORF">SIL72_13730</name>
</gene>
<organism evidence="1 3">
    <name type="scientific">Rubrobacter radiotolerans</name>
    <name type="common">Arthrobacter radiotolerans</name>
    <dbReference type="NCBI Taxonomy" id="42256"/>
    <lineage>
        <taxon>Bacteria</taxon>
        <taxon>Bacillati</taxon>
        <taxon>Actinomycetota</taxon>
        <taxon>Rubrobacteria</taxon>
        <taxon>Rubrobacterales</taxon>
        <taxon>Rubrobacteraceae</taxon>
        <taxon>Rubrobacter</taxon>
    </lineage>
</organism>
<dbReference type="RefSeq" id="WP_198024488.1">
    <property type="nucleotide sequence ID" value="NZ_CP007514.1"/>
</dbReference>
<dbReference type="eggNOG" id="COG2120">
    <property type="taxonomic scope" value="Bacteria"/>
</dbReference>
<dbReference type="Proteomes" id="UP001281130">
    <property type="component" value="Unassembled WGS sequence"/>
</dbReference>
<dbReference type="EC" id="3.5.1.-" evidence="2"/>
<dbReference type="EMBL" id="JAWXXX010000001">
    <property type="protein sequence ID" value="MDX5895082.1"/>
    <property type="molecule type" value="Genomic_DNA"/>
</dbReference>
<evidence type="ECO:0000313" key="2">
    <source>
        <dbReference type="EMBL" id="MDX5895082.1"/>
    </source>
</evidence>
<proteinExistence type="predicted"/>
<dbReference type="Pfam" id="PF02585">
    <property type="entry name" value="PIG-L"/>
    <property type="match status" value="1"/>
</dbReference>
<evidence type="ECO:0000313" key="1">
    <source>
        <dbReference type="EMBL" id="AHY47679.1"/>
    </source>
</evidence>
<dbReference type="STRING" id="42256.RradSPS_2396"/>
<reference evidence="1 3" key="1">
    <citation type="submission" date="2014-03" db="EMBL/GenBank/DDBJ databases">
        <title>Complete genome sequence of the Radio-Resistant Rubrobacter radiotolerans RSPS-4.</title>
        <authorList>
            <person name="Egas C.C."/>
            <person name="Barroso C.C."/>
            <person name="Froufe H.J.C."/>
            <person name="Pacheco J.J."/>
            <person name="Albuquerque L.L."/>
            <person name="da Costa M.M.S."/>
        </authorList>
    </citation>
    <scope>NUCLEOTIDE SEQUENCE [LARGE SCALE GENOMIC DNA]</scope>
    <source>
        <strain evidence="1 3">RSPS-4</strain>
    </source>
</reference>
<dbReference type="KEGG" id="rrd:RradSPS_2396"/>
<dbReference type="Proteomes" id="UP000025229">
    <property type="component" value="Chromosome"/>
</dbReference>
<dbReference type="EMBL" id="CP007514">
    <property type="protein sequence ID" value="AHY47679.1"/>
    <property type="molecule type" value="Genomic_DNA"/>
</dbReference>
<dbReference type="PATRIC" id="fig|42256.3.peg.2440"/>
<dbReference type="Gene3D" id="3.40.50.10320">
    <property type="entry name" value="LmbE-like"/>
    <property type="match status" value="1"/>
</dbReference>
<dbReference type="GO" id="GO:0016137">
    <property type="term" value="P:glycoside metabolic process"/>
    <property type="evidence" value="ECO:0007669"/>
    <property type="project" value="UniProtKB-ARBA"/>
</dbReference>
<accession>A0A023X6I8</accession>
<dbReference type="InterPro" id="IPR003737">
    <property type="entry name" value="GlcNAc_PI_deacetylase-related"/>
</dbReference>
<keyword evidence="3" id="KW-1185">Reference proteome</keyword>